<evidence type="ECO:0000313" key="2">
    <source>
        <dbReference type="EMBL" id="KAK0419521.1"/>
    </source>
</evidence>
<evidence type="ECO:0000256" key="1">
    <source>
        <dbReference type="SAM" id="SignalP"/>
    </source>
</evidence>
<keyword evidence="1" id="KW-0732">Signal</keyword>
<keyword evidence="3" id="KW-1185">Reference proteome</keyword>
<gene>
    <name evidence="2" type="ORF">QR680_014188</name>
</gene>
<proteinExistence type="predicted"/>
<dbReference type="AlphaFoldDB" id="A0AA39M2S3"/>
<accession>A0AA39M2S3</accession>
<feature type="signal peptide" evidence="1">
    <location>
        <begin position="1"/>
        <end position="15"/>
    </location>
</feature>
<feature type="chain" id="PRO_5041415147" evidence="1">
    <location>
        <begin position="16"/>
        <end position="390"/>
    </location>
</feature>
<dbReference type="EMBL" id="JAUCMV010000002">
    <property type="protein sequence ID" value="KAK0419521.1"/>
    <property type="molecule type" value="Genomic_DNA"/>
</dbReference>
<name>A0AA39M2S3_9BILA</name>
<reference evidence="2" key="1">
    <citation type="submission" date="2023-06" db="EMBL/GenBank/DDBJ databases">
        <title>Genomic analysis of the entomopathogenic nematode Steinernema hermaphroditum.</title>
        <authorList>
            <person name="Schwarz E.M."/>
            <person name="Heppert J.K."/>
            <person name="Baniya A."/>
            <person name="Schwartz H.T."/>
            <person name="Tan C.-H."/>
            <person name="Antoshechkin I."/>
            <person name="Sternberg P.W."/>
            <person name="Goodrich-Blair H."/>
            <person name="Dillman A.R."/>
        </authorList>
    </citation>
    <scope>NUCLEOTIDE SEQUENCE</scope>
    <source>
        <strain evidence="2">PS9179</strain>
        <tissue evidence="2">Whole animal</tissue>
    </source>
</reference>
<comment type="caution">
    <text evidence="2">The sequence shown here is derived from an EMBL/GenBank/DDBJ whole genome shotgun (WGS) entry which is preliminary data.</text>
</comment>
<protein>
    <submittedName>
        <fullName evidence="2">Uncharacterized protein</fullName>
    </submittedName>
</protein>
<evidence type="ECO:0000313" key="3">
    <source>
        <dbReference type="Proteomes" id="UP001175271"/>
    </source>
</evidence>
<organism evidence="2 3">
    <name type="scientific">Steinernema hermaphroditum</name>
    <dbReference type="NCBI Taxonomy" id="289476"/>
    <lineage>
        <taxon>Eukaryota</taxon>
        <taxon>Metazoa</taxon>
        <taxon>Ecdysozoa</taxon>
        <taxon>Nematoda</taxon>
        <taxon>Chromadorea</taxon>
        <taxon>Rhabditida</taxon>
        <taxon>Tylenchina</taxon>
        <taxon>Panagrolaimomorpha</taxon>
        <taxon>Strongyloidoidea</taxon>
        <taxon>Steinernematidae</taxon>
        <taxon>Steinernema</taxon>
    </lineage>
</organism>
<dbReference type="Proteomes" id="UP001175271">
    <property type="component" value="Unassembled WGS sequence"/>
</dbReference>
<sequence>MWIVWLSASISLINAQPLPPSYTVHTPTDDLFVASLRNISSGYSEYSVFESHHLNSGFLQPPELQYPTLESIVLLLVNKAVDPNLKVQIQSICTRTNVSTNLQTVRRNLSESFLAATLEALDYTYNEYDGFRWRTTVLVRKLLLQSLFCLGMSNTSPGELEASVKGRINEEMNLVTEIIQELERGERLREANYWPTAVQKAAEKFVSEELRLFEEPQQAVRVLASFVAERYGAPIGNGLTNEDFYVQLVGPRGTPPFSRGDVVQVGDGGGRIFSMFRLSRNQTQRELNRRRYYESSNQKLSEALLSLKDDCLSDAYSTSQLAKLIFERTVDAMPFTAYLVATAIASNNVPLFWESSNTEAVLRVATPVNVRLCPNPTATTNVDFNIVVAL</sequence>